<accession>A0A1G6XJ39</accession>
<sequence>MTVSVDPTARAVLEFWFGAPGDPHHNQFRPEWFQKSDTFDAGMRDRFASDHDRAAWGEYDAWAASAPGALALILLLDQVPRNIFRGTPRAFATDAKALEVAKQAIRDGHDHTLGPLERLFLYMPFQHSEDPVEQDRSLALYERLGLEDAHKFALRHQEIIARFGRFPHRNTILGRASTPEEDAFLLEPNSSF</sequence>
<dbReference type="Gene3D" id="1.20.58.320">
    <property type="entry name" value="TPR-like"/>
    <property type="match status" value="1"/>
</dbReference>
<name>A0A1G6XJ39_9PROT</name>
<reference evidence="1 2" key="1">
    <citation type="submission" date="2016-10" db="EMBL/GenBank/DDBJ databases">
        <authorList>
            <person name="de Groot N.N."/>
        </authorList>
    </citation>
    <scope>NUCLEOTIDE SEQUENCE [LARGE SCALE GENOMIC DNA]</scope>
    <source>
        <strain evidence="1 2">ATCC 700224</strain>
    </source>
</reference>
<dbReference type="Gene3D" id="1.25.40.10">
    <property type="entry name" value="Tetratricopeptide repeat domain"/>
    <property type="match status" value="1"/>
</dbReference>
<protein>
    <submittedName>
        <fullName evidence="1">Uncharacterized conserved protein, DUF924 family</fullName>
    </submittedName>
</protein>
<evidence type="ECO:0000313" key="1">
    <source>
        <dbReference type="EMBL" id="SDD77317.1"/>
    </source>
</evidence>
<dbReference type="EMBL" id="FNAP01000001">
    <property type="protein sequence ID" value="SDD77317.1"/>
    <property type="molecule type" value="Genomic_DNA"/>
</dbReference>
<organism evidence="1 2">
    <name type="scientific">Rhodospira trueperi</name>
    <dbReference type="NCBI Taxonomy" id="69960"/>
    <lineage>
        <taxon>Bacteria</taxon>
        <taxon>Pseudomonadati</taxon>
        <taxon>Pseudomonadota</taxon>
        <taxon>Alphaproteobacteria</taxon>
        <taxon>Rhodospirillales</taxon>
        <taxon>Rhodospirillaceae</taxon>
        <taxon>Rhodospira</taxon>
    </lineage>
</organism>
<dbReference type="SUPFAM" id="SSF48452">
    <property type="entry name" value="TPR-like"/>
    <property type="match status" value="1"/>
</dbReference>
<dbReference type="AlphaFoldDB" id="A0A1G6XJ39"/>
<dbReference type="OrthoDB" id="7593450at2"/>
<keyword evidence="2" id="KW-1185">Reference proteome</keyword>
<evidence type="ECO:0000313" key="2">
    <source>
        <dbReference type="Proteomes" id="UP000199412"/>
    </source>
</evidence>
<dbReference type="RefSeq" id="WP_092781512.1">
    <property type="nucleotide sequence ID" value="NZ_FNAP01000001.1"/>
</dbReference>
<dbReference type="Proteomes" id="UP000199412">
    <property type="component" value="Unassembled WGS sequence"/>
</dbReference>
<gene>
    <name evidence="1" type="ORF">SAMN05421720_101497</name>
</gene>
<dbReference type="STRING" id="69960.SAMN05421720_101497"/>
<dbReference type="InterPro" id="IPR011990">
    <property type="entry name" value="TPR-like_helical_dom_sf"/>
</dbReference>
<dbReference type="InterPro" id="IPR010323">
    <property type="entry name" value="DUF924"/>
</dbReference>
<proteinExistence type="predicted"/>
<dbReference type="Pfam" id="PF06041">
    <property type="entry name" value="DUF924"/>
    <property type="match status" value="1"/>
</dbReference>